<gene>
    <name evidence="1" type="ORF">ACOLOM_LOCUS3231</name>
</gene>
<evidence type="ECO:0000313" key="2">
    <source>
        <dbReference type="Proteomes" id="UP000789525"/>
    </source>
</evidence>
<protein>
    <submittedName>
        <fullName evidence="1">11639_t:CDS:1</fullName>
    </submittedName>
</protein>
<accession>A0ACA9L8C2</accession>
<dbReference type="EMBL" id="CAJVPT010004721">
    <property type="protein sequence ID" value="CAG8511319.1"/>
    <property type="molecule type" value="Genomic_DNA"/>
</dbReference>
<dbReference type="Proteomes" id="UP000789525">
    <property type="component" value="Unassembled WGS sequence"/>
</dbReference>
<evidence type="ECO:0000313" key="1">
    <source>
        <dbReference type="EMBL" id="CAG8511319.1"/>
    </source>
</evidence>
<reference evidence="1" key="1">
    <citation type="submission" date="2021-06" db="EMBL/GenBank/DDBJ databases">
        <authorList>
            <person name="Kallberg Y."/>
            <person name="Tangrot J."/>
            <person name="Rosling A."/>
        </authorList>
    </citation>
    <scope>NUCLEOTIDE SEQUENCE</scope>
    <source>
        <strain evidence="1">CL356</strain>
    </source>
</reference>
<name>A0ACA9L8C2_9GLOM</name>
<organism evidence="1 2">
    <name type="scientific">Acaulospora colombiana</name>
    <dbReference type="NCBI Taxonomy" id="27376"/>
    <lineage>
        <taxon>Eukaryota</taxon>
        <taxon>Fungi</taxon>
        <taxon>Fungi incertae sedis</taxon>
        <taxon>Mucoromycota</taxon>
        <taxon>Glomeromycotina</taxon>
        <taxon>Glomeromycetes</taxon>
        <taxon>Diversisporales</taxon>
        <taxon>Acaulosporaceae</taxon>
        <taxon>Acaulospora</taxon>
    </lineage>
</organism>
<proteinExistence type="predicted"/>
<keyword evidence="2" id="KW-1185">Reference proteome</keyword>
<comment type="caution">
    <text evidence="1">The sequence shown here is derived from an EMBL/GenBank/DDBJ whole genome shotgun (WGS) entry which is preliminary data.</text>
</comment>
<feature type="non-terminal residue" evidence="1">
    <location>
        <position position="186"/>
    </location>
</feature>
<sequence>MFVNRIEKMRARQRSLKAQARDLHKQTPHAPNKRRVPPPSIWPDVPSTGKIHHYFVGVILYVQWRLVVAHSWAEMSQRPRLNPDRPTAVLTVVYLYDPCTKCELKKRTSSREVSLSGLSLPTPPLTRTSLGNDHKTQYSELGPASGNQESKRNLMGLGFSPPWRPTQLECGLDDGSHLALENKDSD</sequence>